<sequence>MRRVIAIANGKGGVGKTTLTASLAGRLAAAGSRVLVVDTDPQGNLARDLGYESEDGTSLALAITHGMPLTVVRDVRERLDVVPGGPALWDVGAAFTARGARGQTLPGLGAALGTASPRGRGDYDIVLVDTPPGEPVLQDLVFAAADHLIIPTRSDDASLDGLVVVAERFAAARRVNPGLTLLGVALFGVRPGSTRLHGRVRAALDETLGGVAPVFDTSIRYLESAAVDMRSRGLLPDELAAAHQGDTADRIGRLRSGASTDDGQALLSRESSVIGLAADYAALADEVTAAIGRTSGKRARRSGIAV</sequence>
<dbReference type="InterPro" id="IPR025669">
    <property type="entry name" value="AAA_dom"/>
</dbReference>
<dbReference type="InterPro" id="IPR050678">
    <property type="entry name" value="DNA_Partitioning_ATPase"/>
</dbReference>
<dbReference type="OrthoDB" id="128708at2"/>
<proteinExistence type="predicted"/>
<dbReference type="CDD" id="cd02042">
    <property type="entry name" value="ParAB_family"/>
    <property type="match status" value="1"/>
</dbReference>
<dbReference type="PANTHER" id="PTHR13696:SF52">
    <property type="entry name" value="PARA FAMILY PROTEIN CT_582"/>
    <property type="match status" value="1"/>
</dbReference>
<gene>
    <name evidence="2" type="ORF">FDO65_06585</name>
</gene>
<evidence type="ECO:0000313" key="3">
    <source>
        <dbReference type="Proteomes" id="UP000306985"/>
    </source>
</evidence>
<dbReference type="Proteomes" id="UP000306985">
    <property type="component" value="Unassembled WGS sequence"/>
</dbReference>
<dbReference type="SUPFAM" id="SSF52540">
    <property type="entry name" value="P-loop containing nucleoside triphosphate hydrolases"/>
    <property type="match status" value="1"/>
</dbReference>
<dbReference type="RefSeq" id="WP_137448577.1">
    <property type="nucleotide sequence ID" value="NZ_SZZH01000001.1"/>
</dbReference>
<name>A0A4U6QLA8_9ACTN</name>
<accession>A0A4U6QLA8</accession>
<organism evidence="2 3">
    <name type="scientific">Nakamurella flava</name>
    <dbReference type="NCBI Taxonomy" id="2576308"/>
    <lineage>
        <taxon>Bacteria</taxon>
        <taxon>Bacillati</taxon>
        <taxon>Actinomycetota</taxon>
        <taxon>Actinomycetes</taxon>
        <taxon>Nakamurellales</taxon>
        <taxon>Nakamurellaceae</taxon>
        <taxon>Nakamurella</taxon>
    </lineage>
</organism>
<dbReference type="AlphaFoldDB" id="A0A4U6QLA8"/>
<feature type="domain" description="AAA" evidence="1">
    <location>
        <begin position="3"/>
        <end position="172"/>
    </location>
</feature>
<dbReference type="PANTHER" id="PTHR13696">
    <property type="entry name" value="P-LOOP CONTAINING NUCLEOSIDE TRIPHOSPHATE HYDROLASE"/>
    <property type="match status" value="1"/>
</dbReference>
<dbReference type="EMBL" id="SZZH01000001">
    <property type="protein sequence ID" value="TKV61273.1"/>
    <property type="molecule type" value="Genomic_DNA"/>
</dbReference>
<dbReference type="Gene3D" id="3.40.50.300">
    <property type="entry name" value="P-loop containing nucleotide triphosphate hydrolases"/>
    <property type="match status" value="1"/>
</dbReference>
<dbReference type="Pfam" id="PF13614">
    <property type="entry name" value="AAA_31"/>
    <property type="match status" value="1"/>
</dbReference>
<protein>
    <submittedName>
        <fullName evidence="2">ParA family protein</fullName>
    </submittedName>
</protein>
<keyword evidence="3" id="KW-1185">Reference proteome</keyword>
<comment type="caution">
    <text evidence="2">The sequence shown here is derived from an EMBL/GenBank/DDBJ whole genome shotgun (WGS) entry which is preliminary data.</text>
</comment>
<evidence type="ECO:0000259" key="1">
    <source>
        <dbReference type="Pfam" id="PF13614"/>
    </source>
</evidence>
<evidence type="ECO:0000313" key="2">
    <source>
        <dbReference type="EMBL" id="TKV61273.1"/>
    </source>
</evidence>
<dbReference type="InterPro" id="IPR027417">
    <property type="entry name" value="P-loop_NTPase"/>
</dbReference>
<reference evidence="2 3" key="1">
    <citation type="submission" date="2019-05" db="EMBL/GenBank/DDBJ databases">
        <title>Nakamurella sp. N5BH11, whole genome shotgun sequence.</title>
        <authorList>
            <person name="Tuo L."/>
        </authorList>
    </citation>
    <scope>NUCLEOTIDE SEQUENCE [LARGE SCALE GENOMIC DNA]</scope>
    <source>
        <strain evidence="2 3">N5BH11</strain>
    </source>
</reference>